<dbReference type="InterPro" id="IPR036388">
    <property type="entry name" value="WH-like_DNA-bd_sf"/>
</dbReference>
<dbReference type="PANTHER" id="PTHR10815:SF13">
    <property type="entry name" value="METHYLATED-DNA--PROTEIN-CYSTEINE METHYLTRANSFERASE"/>
    <property type="match status" value="1"/>
</dbReference>
<feature type="domain" description="Methylated-DNA-[protein]-cysteine S-methyltransferase DNA binding" evidence="2">
    <location>
        <begin position="107"/>
        <end position="187"/>
    </location>
</feature>
<evidence type="ECO:0000259" key="2">
    <source>
        <dbReference type="Pfam" id="PF01035"/>
    </source>
</evidence>
<gene>
    <name evidence="4" type="ORF">ACFSJH_14235</name>
</gene>
<evidence type="ECO:0000259" key="3">
    <source>
        <dbReference type="Pfam" id="PF02870"/>
    </source>
</evidence>
<evidence type="ECO:0000313" key="4">
    <source>
        <dbReference type="EMBL" id="MFD2116883.1"/>
    </source>
</evidence>
<sequence>MKNIILNVNQQEMSSLKPTSSLFHCQVELNGEMWIIIATEQGVCRIIFPHEDLEHWASWFKKHSVSGQTIESYEMIENTGVIDQLQRYFAGEVVHFDTIPLDLRGTAFQKKVWSQLQQVTYGTLCTYGDLAVALDNPSATRAVGTAIGANPLPIILACHRIVGKDGRLTGFRGGLRMKQQLLQIEGITAVKEGGHERFQF</sequence>
<evidence type="ECO:0000256" key="1">
    <source>
        <dbReference type="ARBA" id="ARBA00022763"/>
    </source>
</evidence>
<comment type="caution">
    <text evidence="4">The sequence shown here is derived from an EMBL/GenBank/DDBJ whole genome shotgun (WGS) entry which is preliminary data.</text>
</comment>
<dbReference type="GO" id="GO:0003908">
    <property type="term" value="F:methylated-DNA-[protein]-cysteine S-methyltransferase activity"/>
    <property type="evidence" value="ECO:0007669"/>
    <property type="project" value="UniProtKB-EC"/>
</dbReference>
<keyword evidence="4" id="KW-0808">Transferase</keyword>
<accession>A0ABW4YMK2</accession>
<evidence type="ECO:0000313" key="5">
    <source>
        <dbReference type="Proteomes" id="UP001597362"/>
    </source>
</evidence>
<keyword evidence="4" id="KW-0489">Methyltransferase</keyword>
<keyword evidence="5" id="KW-1185">Reference proteome</keyword>
<dbReference type="Proteomes" id="UP001597362">
    <property type="component" value="Unassembled WGS sequence"/>
</dbReference>
<dbReference type="SUPFAM" id="SSF53155">
    <property type="entry name" value="Methylated DNA-protein cysteine methyltransferase domain"/>
    <property type="match status" value="1"/>
</dbReference>
<name>A0ABW4YMK2_9BACL</name>
<dbReference type="Gene3D" id="1.10.10.10">
    <property type="entry name" value="Winged helix-like DNA-binding domain superfamily/Winged helix DNA-binding domain"/>
    <property type="match status" value="1"/>
</dbReference>
<dbReference type="GO" id="GO:0032259">
    <property type="term" value="P:methylation"/>
    <property type="evidence" value="ECO:0007669"/>
    <property type="project" value="UniProtKB-KW"/>
</dbReference>
<dbReference type="EC" id="2.1.1.63" evidence="4"/>
<reference evidence="5" key="1">
    <citation type="journal article" date="2019" name="Int. J. Syst. Evol. Microbiol.">
        <title>The Global Catalogue of Microorganisms (GCM) 10K type strain sequencing project: providing services to taxonomists for standard genome sequencing and annotation.</title>
        <authorList>
            <consortium name="The Broad Institute Genomics Platform"/>
            <consortium name="The Broad Institute Genome Sequencing Center for Infectious Disease"/>
            <person name="Wu L."/>
            <person name="Ma J."/>
        </authorList>
    </citation>
    <scope>NUCLEOTIDE SEQUENCE [LARGE SCALE GENOMIC DNA]</scope>
    <source>
        <strain evidence="5">GH52</strain>
    </source>
</reference>
<dbReference type="Pfam" id="PF02870">
    <property type="entry name" value="Methyltransf_1N"/>
    <property type="match status" value="1"/>
</dbReference>
<proteinExistence type="predicted"/>
<dbReference type="NCBIfam" id="TIGR00589">
    <property type="entry name" value="ogt"/>
    <property type="match status" value="1"/>
</dbReference>
<feature type="domain" description="Methylguanine DNA methyltransferase ribonuclease-like" evidence="3">
    <location>
        <begin position="35"/>
        <end position="103"/>
    </location>
</feature>
<dbReference type="EMBL" id="JBHUHO010000032">
    <property type="protein sequence ID" value="MFD2116883.1"/>
    <property type="molecule type" value="Genomic_DNA"/>
</dbReference>
<keyword evidence="1" id="KW-0227">DNA damage</keyword>
<protein>
    <submittedName>
        <fullName evidence="4">Methylated-DNA--[protein]-cysteine S-methyltransferase</fullName>
        <ecNumber evidence="4">2.1.1.63</ecNumber>
    </submittedName>
</protein>
<dbReference type="InterPro" id="IPR014048">
    <property type="entry name" value="MethylDNA_cys_MeTrfase_DNA-bd"/>
</dbReference>
<dbReference type="Pfam" id="PF01035">
    <property type="entry name" value="DNA_binding_1"/>
    <property type="match status" value="1"/>
</dbReference>
<dbReference type="InterPro" id="IPR008332">
    <property type="entry name" value="MethylG_MeTrfase_N"/>
</dbReference>
<dbReference type="SUPFAM" id="SSF46767">
    <property type="entry name" value="Methylated DNA-protein cysteine methyltransferase, C-terminal domain"/>
    <property type="match status" value="1"/>
</dbReference>
<dbReference type="RefSeq" id="WP_377773487.1">
    <property type="nucleotide sequence ID" value="NZ_JBHUHO010000032.1"/>
</dbReference>
<dbReference type="PANTHER" id="PTHR10815">
    <property type="entry name" value="METHYLATED-DNA--PROTEIN-CYSTEINE METHYLTRANSFERASE"/>
    <property type="match status" value="1"/>
</dbReference>
<dbReference type="CDD" id="cd06445">
    <property type="entry name" value="ATase"/>
    <property type="match status" value="1"/>
</dbReference>
<dbReference type="InterPro" id="IPR036631">
    <property type="entry name" value="MGMT_N_sf"/>
</dbReference>
<dbReference type="InterPro" id="IPR036217">
    <property type="entry name" value="MethylDNA_cys_MeTrfase_DNAb"/>
</dbReference>
<organism evidence="4 5">
    <name type="scientific">Paenibacillus yanchengensis</name>
    <dbReference type="NCBI Taxonomy" id="2035833"/>
    <lineage>
        <taxon>Bacteria</taxon>
        <taxon>Bacillati</taxon>
        <taxon>Bacillota</taxon>
        <taxon>Bacilli</taxon>
        <taxon>Bacillales</taxon>
        <taxon>Paenibacillaceae</taxon>
        <taxon>Paenibacillus</taxon>
    </lineage>
</organism>